<name>A0A4T2A3M5_9PSED</name>
<dbReference type="AlphaFoldDB" id="A0A4T2A3M5"/>
<gene>
    <name evidence="1" type="ORF">D8779_06850</name>
</gene>
<dbReference type="EMBL" id="RFLV01000001">
    <property type="protein sequence ID" value="TIH10398.1"/>
    <property type="molecule type" value="Genomic_DNA"/>
</dbReference>
<dbReference type="Proteomes" id="UP000307541">
    <property type="component" value="Unassembled WGS sequence"/>
</dbReference>
<proteinExistence type="predicted"/>
<comment type="caution">
    <text evidence="1">The sequence shown here is derived from an EMBL/GenBank/DDBJ whole genome shotgun (WGS) entry which is preliminary data.</text>
</comment>
<evidence type="ECO:0000313" key="2">
    <source>
        <dbReference type="Proteomes" id="UP000307541"/>
    </source>
</evidence>
<evidence type="ECO:0000313" key="1">
    <source>
        <dbReference type="EMBL" id="TIH10398.1"/>
    </source>
</evidence>
<organism evidence="1 2">
    <name type="scientific">Pseudomonas leptonychotis</name>
    <dbReference type="NCBI Taxonomy" id="2448482"/>
    <lineage>
        <taxon>Bacteria</taxon>
        <taxon>Pseudomonadati</taxon>
        <taxon>Pseudomonadota</taxon>
        <taxon>Gammaproteobacteria</taxon>
        <taxon>Pseudomonadales</taxon>
        <taxon>Pseudomonadaceae</taxon>
        <taxon>Pseudomonas</taxon>
    </lineage>
</organism>
<keyword evidence="2" id="KW-1185">Reference proteome</keyword>
<protein>
    <submittedName>
        <fullName evidence="1">Uncharacterized protein</fullName>
    </submittedName>
</protein>
<accession>A0A4T2A3M5</accession>
<reference evidence="1 2" key="1">
    <citation type="submission" date="2018-10" db="EMBL/GenBank/DDBJ databases">
        <title>Pseudomonas leptonychotis sp. nov., isolated from Weddell seals in Antarctica.</title>
        <authorList>
            <person name="Novakova D."/>
            <person name="Svec P."/>
            <person name="Kralova S."/>
            <person name="Kristofova L."/>
            <person name="Zeman M."/>
            <person name="Pantucek R."/>
            <person name="Maslanova I."/>
            <person name="Sedlacek I."/>
        </authorList>
    </citation>
    <scope>NUCLEOTIDE SEQUENCE [LARGE SCALE GENOMIC DNA]</scope>
    <source>
        <strain evidence="1 2">CCM 8849</strain>
    </source>
</reference>
<sequence>MASTERPDAEYIGSIPVAAEIVAEGRYRNISQEGGSIHETIYFMRDAQLYIEKPSKELVIANTECVYLQGNHNDCKRMTGTFENPICVYSHDGEKTLADISICSELLNFQ</sequence>